<dbReference type="Proteomes" id="UP001398420">
    <property type="component" value="Unassembled WGS sequence"/>
</dbReference>
<keyword evidence="4 7" id="KW-0812">Transmembrane</keyword>
<evidence type="ECO:0000256" key="3">
    <source>
        <dbReference type="ARBA" id="ARBA00022475"/>
    </source>
</evidence>
<feature type="transmembrane region" description="Helical" evidence="7">
    <location>
        <begin position="110"/>
        <end position="130"/>
    </location>
</feature>
<dbReference type="PANTHER" id="PTHR43663:SF1">
    <property type="entry name" value="CHROMATE TRANSPORTER"/>
    <property type="match status" value="1"/>
</dbReference>
<keyword evidence="6 7" id="KW-0472">Membrane</keyword>
<proteinExistence type="inferred from homology"/>
<feature type="transmembrane region" description="Helical" evidence="7">
    <location>
        <begin position="71"/>
        <end position="98"/>
    </location>
</feature>
<keyword evidence="5 7" id="KW-1133">Transmembrane helix</keyword>
<evidence type="ECO:0000256" key="7">
    <source>
        <dbReference type="SAM" id="Phobius"/>
    </source>
</evidence>
<comment type="caution">
    <text evidence="8">The sequence shown here is derived from an EMBL/GenBank/DDBJ whole genome shotgun (WGS) entry which is preliminary data.</text>
</comment>
<dbReference type="RefSeq" id="WP_087680503.1">
    <property type="nucleotide sequence ID" value="NZ_CP147847.1"/>
</dbReference>
<protein>
    <submittedName>
        <fullName evidence="8">Chromate transporter</fullName>
    </submittedName>
</protein>
<reference evidence="8 9" key="1">
    <citation type="submission" date="2024-04" db="EMBL/GenBank/DDBJ databases">
        <authorList>
            <person name="Wu Y.S."/>
            <person name="Zhang L."/>
        </authorList>
    </citation>
    <scope>NUCLEOTIDE SEQUENCE [LARGE SCALE GENOMIC DNA]</scope>
    <source>
        <strain evidence="8 9">KG-01</strain>
    </source>
</reference>
<comment type="subcellular location">
    <subcellularLocation>
        <location evidence="1">Cell membrane</location>
        <topology evidence="1">Multi-pass membrane protein</topology>
    </subcellularLocation>
</comment>
<keyword evidence="3" id="KW-1003">Cell membrane</keyword>
<evidence type="ECO:0000313" key="9">
    <source>
        <dbReference type="Proteomes" id="UP001398420"/>
    </source>
</evidence>
<evidence type="ECO:0000256" key="1">
    <source>
        <dbReference type="ARBA" id="ARBA00004651"/>
    </source>
</evidence>
<dbReference type="EMBL" id="JBCEWA010000004">
    <property type="protein sequence ID" value="MEL5988158.1"/>
    <property type="molecule type" value="Genomic_DNA"/>
</dbReference>
<organism evidence="8 9">
    <name type="scientific">Kurthia gibsonii</name>
    <dbReference type="NCBI Taxonomy" id="33946"/>
    <lineage>
        <taxon>Bacteria</taxon>
        <taxon>Bacillati</taxon>
        <taxon>Bacillota</taxon>
        <taxon>Bacilli</taxon>
        <taxon>Bacillales</taxon>
        <taxon>Caryophanaceae</taxon>
        <taxon>Kurthia</taxon>
    </lineage>
</organism>
<gene>
    <name evidence="8" type="ORF">AAF454_06970</name>
</gene>
<evidence type="ECO:0000313" key="8">
    <source>
        <dbReference type="EMBL" id="MEL5988158.1"/>
    </source>
</evidence>
<accession>A0ABU9LJN3</accession>
<feature type="transmembrane region" description="Helical" evidence="7">
    <location>
        <begin position="158"/>
        <end position="174"/>
    </location>
</feature>
<evidence type="ECO:0000256" key="4">
    <source>
        <dbReference type="ARBA" id="ARBA00022692"/>
    </source>
</evidence>
<evidence type="ECO:0000256" key="5">
    <source>
        <dbReference type="ARBA" id="ARBA00022989"/>
    </source>
</evidence>
<evidence type="ECO:0000256" key="2">
    <source>
        <dbReference type="ARBA" id="ARBA00005262"/>
    </source>
</evidence>
<name>A0ABU9LJN3_9BACL</name>
<dbReference type="InterPro" id="IPR052518">
    <property type="entry name" value="CHR_Transporter"/>
</dbReference>
<evidence type="ECO:0000256" key="6">
    <source>
        <dbReference type="ARBA" id="ARBA00023136"/>
    </source>
</evidence>
<dbReference type="PANTHER" id="PTHR43663">
    <property type="entry name" value="CHROMATE TRANSPORT PROTEIN-RELATED"/>
    <property type="match status" value="1"/>
</dbReference>
<dbReference type="InterPro" id="IPR003370">
    <property type="entry name" value="Chromate_transpt"/>
</dbReference>
<keyword evidence="9" id="KW-1185">Reference proteome</keyword>
<sequence>MIYWQLFVVFLYTNLIGYGGGPATIPLMEEEVVQQHHWMTTEEFSNTVGLANALPGPIATKMAGYIGYEQAGIIGAIICLFATIMPSLILMIALLGLLNKFKKSQRVQRLSTYVLPAIAILMGQLAYSFLKTSMDSSGIWLSIILVAICYILIDIVKINVIFLIVLSLILGGFFL</sequence>
<dbReference type="Pfam" id="PF02417">
    <property type="entry name" value="Chromate_transp"/>
    <property type="match status" value="1"/>
</dbReference>
<comment type="similarity">
    <text evidence="2">Belongs to the chromate ion transporter (CHR) (TC 2.A.51) family.</text>
</comment>